<dbReference type="EMBL" id="CP006867">
    <property type="protein sequence ID" value="ALU11351.1"/>
    <property type="molecule type" value="Genomic_DNA"/>
</dbReference>
<dbReference type="OrthoDB" id="18248at2157"/>
<sequence>METFFLVPVFERYSKWLLFEISNAYRLIGNRLILSDVEDERLAKELRSRGILVFREDFTKVLKELPKPIIVLDPKAKVNLDPGEASSGTIIIGGILGSHPPLGRTSVLISSRFRGFKEFVYFRKIGDRQFTIDGALAVAWLISQGKKLEEIEVVNGLKITQKLPFGLQREIELPYAYPKVNGKLFVSKELLNYLLTS</sequence>
<keyword evidence="2" id="KW-1185">Reference proteome</keyword>
<proteinExistence type="predicted"/>
<dbReference type="AlphaFoldDB" id="A0A0U3FMZ6"/>
<dbReference type="RefSeq" id="WP_075049128.1">
    <property type="nucleotide sequence ID" value="NZ_CP006867.1"/>
</dbReference>
<evidence type="ECO:0000313" key="2">
    <source>
        <dbReference type="Proteomes" id="UP000060778"/>
    </source>
</evidence>
<evidence type="ECO:0000313" key="1">
    <source>
        <dbReference type="EMBL" id="ALU11351.1"/>
    </source>
</evidence>
<reference evidence="1 2" key="1">
    <citation type="submission" date="2013-11" db="EMBL/GenBank/DDBJ databases">
        <title>Comparative genomics of Ignicoccus.</title>
        <authorList>
            <person name="Podar M."/>
        </authorList>
    </citation>
    <scope>NUCLEOTIDE SEQUENCE [LARGE SCALE GENOMIC DNA]</scope>
    <source>
        <strain evidence="1 2">DSM 13165</strain>
    </source>
</reference>
<protein>
    <submittedName>
        <fullName evidence="1">Uncharacterized protein</fullName>
    </submittedName>
</protein>
<gene>
    <name evidence="1" type="ORF">EYM_00195</name>
</gene>
<dbReference type="Proteomes" id="UP000060778">
    <property type="component" value="Chromosome"/>
</dbReference>
<dbReference type="GO" id="GO:0035241">
    <property type="term" value="F:protein-arginine omega-N monomethyltransferase activity"/>
    <property type="evidence" value="ECO:0007669"/>
    <property type="project" value="TreeGrafter"/>
</dbReference>
<dbReference type="Pfam" id="PF04252">
    <property type="entry name" value="SFM1-like"/>
    <property type="match status" value="1"/>
</dbReference>
<dbReference type="GeneID" id="30679458"/>
<name>A0A0U3FMZ6_9CREN</name>
<organism evidence="1 2">
    <name type="scientific">Ignicoccus islandicus DSM 13165</name>
    <dbReference type="NCBI Taxonomy" id="940295"/>
    <lineage>
        <taxon>Archaea</taxon>
        <taxon>Thermoproteota</taxon>
        <taxon>Thermoprotei</taxon>
        <taxon>Desulfurococcales</taxon>
        <taxon>Desulfurococcaceae</taxon>
        <taxon>Ignicoccus</taxon>
    </lineage>
</organism>
<dbReference type="PANTHER" id="PTHR35517:SF1">
    <property type="entry name" value="PROTEIN ARGININE N-METHYLTRANSFERASE SFM1"/>
    <property type="match status" value="1"/>
</dbReference>
<dbReference type="PANTHER" id="PTHR35517">
    <property type="entry name" value="PROTEIN ARGININE N-METHYLTRANSFERASE SFM1"/>
    <property type="match status" value="1"/>
</dbReference>
<accession>A0A0U3FMZ6</accession>
<dbReference type="STRING" id="940295.EYM_00195"/>
<dbReference type="KEGG" id="iis:EYM_00195"/>
<dbReference type="InterPro" id="IPR007364">
    <property type="entry name" value="SFM1-like"/>
</dbReference>